<dbReference type="InterPro" id="IPR011604">
    <property type="entry name" value="PDDEXK-like_dom_sf"/>
</dbReference>
<dbReference type="InterPro" id="IPR014016">
    <property type="entry name" value="UvrD-like_ATP-bd"/>
</dbReference>
<feature type="region of interest" description="Disordered" evidence="15">
    <location>
        <begin position="863"/>
        <end position="948"/>
    </location>
</feature>
<comment type="catalytic activity">
    <reaction evidence="13">
        <text>ATP + H2O = ADP + phosphate + H(+)</text>
        <dbReference type="Rhea" id="RHEA:13065"/>
        <dbReference type="ChEBI" id="CHEBI:15377"/>
        <dbReference type="ChEBI" id="CHEBI:15378"/>
        <dbReference type="ChEBI" id="CHEBI:30616"/>
        <dbReference type="ChEBI" id="CHEBI:43474"/>
        <dbReference type="ChEBI" id="CHEBI:456216"/>
        <dbReference type="EC" id="5.6.2.4"/>
    </reaction>
</comment>
<dbReference type="Pfam" id="PF13361">
    <property type="entry name" value="UvrD_C"/>
    <property type="match status" value="1"/>
</dbReference>
<feature type="region of interest" description="Disordered" evidence="15">
    <location>
        <begin position="511"/>
        <end position="532"/>
    </location>
</feature>
<dbReference type="PANTHER" id="PTHR11070:SF23">
    <property type="entry name" value="RECBCD ENZYME SUBUNIT RECB"/>
    <property type="match status" value="1"/>
</dbReference>
<evidence type="ECO:0000256" key="8">
    <source>
        <dbReference type="ARBA" id="ARBA00023125"/>
    </source>
</evidence>
<keyword evidence="2 14" id="KW-0547">Nucleotide-binding</keyword>
<dbReference type="PROSITE" id="PS51217">
    <property type="entry name" value="UVRD_HELICASE_CTER"/>
    <property type="match status" value="1"/>
</dbReference>
<dbReference type="Proteomes" id="UP000605670">
    <property type="component" value="Unassembled WGS sequence"/>
</dbReference>
<accession>A0A917F3W2</accession>
<dbReference type="GO" id="GO:0009338">
    <property type="term" value="C:exodeoxyribonuclease V complex"/>
    <property type="evidence" value="ECO:0007669"/>
    <property type="project" value="TreeGrafter"/>
</dbReference>
<dbReference type="GO" id="GO:0005829">
    <property type="term" value="C:cytosol"/>
    <property type="evidence" value="ECO:0007669"/>
    <property type="project" value="TreeGrafter"/>
</dbReference>
<dbReference type="Gene3D" id="3.40.50.300">
    <property type="entry name" value="P-loop containing nucleotide triphosphate hydrolases"/>
    <property type="match status" value="4"/>
</dbReference>
<feature type="domain" description="UvrD-like helicase ATP-binding" evidence="16">
    <location>
        <begin position="4"/>
        <end position="436"/>
    </location>
</feature>
<dbReference type="Pfam" id="PF00580">
    <property type="entry name" value="UvrD-helicase"/>
    <property type="match status" value="1"/>
</dbReference>
<keyword evidence="9" id="KW-0234">DNA repair</keyword>
<reference evidence="18" key="2">
    <citation type="submission" date="2020-09" db="EMBL/GenBank/DDBJ databases">
        <authorList>
            <person name="Sun Q."/>
            <person name="Zhou Y."/>
        </authorList>
    </citation>
    <scope>NUCLEOTIDE SEQUENCE</scope>
    <source>
        <strain evidence="18">CGMCC 1.12160</strain>
    </source>
</reference>
<dbReference type="PANTHER" id="PTHR11070">
    <property type="entry name" value="UVRD / RECB / PCRA DNA HELICASE FAMILY MEMBER"/>
    <property type="match status" value="1"/>
</dbReference>
<keyword evidence="19" id="KW-1185">Reference proteome</keyword>
<evidence type="ECO:0000256" key="13">
    <source>
        <dbReference type="ARBA" id="ARBA00048988"/>
    </source>
</evidence>
<dbReference type="Gene3D" id="1.10.486.10">
    <property type="entry name" value="PCRA, domain 4"/>
    <property type="match status" value="1"/>
</dbReference>
<evidence type="ECO:0000256" key="1">
    <source>
        <dbReference type="ARBA" id="ARBA00022722"/>
    </source>
</evidence>
<proteinExistence type="predicted"/>
<evidence type="ECO:0000313" key="19">
    <source>
        <dbReference type="Proteomes" id="UP000605670"/>
    </source>
</evidence>
<evidence type="ECO:0000256" key="5">
    <source>
        <dbReference type="ARBA" id="ARBA00022806"/>
    </source>
</evidence>
<evidence type="ECO:0000256" key="7">
    <source>
        <dbReference type="ARBA" id="ARBA00022840"/>
    </source>
</evidence>
<dbReference type="GO" id="GO:0043138">
    <property type="term" value="F:3'-5' DNA helicase activity"/>
    <property type="evidence" value="ECO:0007669"/>
    <property type="project" value="UniProtKB-EC"/>
</dbReference>
<name>A0A917F3W2_9MICO</name>
<organism evidence="18 19">
    <name type="scientific">Ornithinimicrobium tianjinense</name>
    <dbReference type="NCBI Taxonomy" id="1195761"/>
    <lineage>
        <taxon>Bacteria</taxon>
        <taxon>Bacillati</taxon>
        <taxon>Actinomycetota</taxon>
        <taxon>Actinomycetes</taxon>
        <taxon>Micrococcales</taxon>
        <taxon>Ornithinimicrobiaceae</taxon>
        <taxon>Ornithinimicrobium</taxon>
    </lineage>
</organism>
<feature type="compositionally biased region" description="Low complexity" evidence="15">
    <location>
        <begin position="863"/>
        <end position="872"/>
    </location>
</feature>
<dbReference type="EC" id="5.6.2.4" evidence="12"/>
<dbReference type="PROSITE" id="PS51198">
    <property type="entry name" value="UVRD_HELICASE_ATP_BIND"/>
    <property type="match status" value="1"/>
</dbReference>
<evidence type="ECO:0000313" key="18">
    <source>
        <dbReference type="EMBL" id="GGF40091.1"/>
    </source>
</evidence>
<keyword evidence="7 14" id="KW-0067">ATP-binding</keyword>
<dbReference type="SUPFAM" id="SSF52540">
    <property type="entry name" value="P-loop containing nucleoside triphosphate hydrolases"/>
    <property type="match status" value="1"/>
</dbReference>
<dbReference type="InterPro" id="IPR011335">
    <property type="entry name" value="Restrct_endonuc-II-like"/>
</dbReference>
<dbReference type="AlphaFoldDB" id="A0A917F3W2"/>
<dbReference type="InterPro" id="IPR027417">
    <property type="entry name" value="P-loop_NTPase"/>
</dbReference>
<dbReference type="Pfam" id="PF12705">
    <property type="entry name" value="PDDEXK_1"/>
    <property type="match status" value="1"/>
</dbReference>
<dbReference type="EMBL" id="BMEM01000001">
    <property type="protein sequence ID" value="GGF40091.1"/>
    <property type="molecule type" value="Genomic_DNA"/>
</dbReference>
<evidence type="ECO:0000256" key="14">
    <source>
        <dbReference type="PROSITE-ProRule" id="PRU00560"/>
    </source>
</evidence>
<dbReference type="Gene3D" id="3.90.320.10">
    <property type="match status" value="1"/>
</dbReference>
<evidence type="ECO:0000259" key="16">
    <source>
        <dbReference type="PROSITE" id="PS51198"/>
    </source>
</evidence>
<keyword evidence="1" id="KW-0540">Nuclease</keyword>
<reference evidence="18" key="1">
    <citation type="journal article" date="2014" name="Int. J. Syst. Evol. Microbiol.">
        <title>Complete genome sequence of Corynebacterium casei LMG S-19264T (=DSM 44701T), isolated from a smear-ripened cheese.</title>
        <authorList>
            <consortium name="US DOE Joint Genome Institute (JGI-PGF)"/>
            <person name="Walter F."/>
            <person name="Albersmeier A."/>
            <person name="Kalinowski J."/>
            <person name="Ruckert C."/>
        </authorList>
    </citation>
    <scope>NUCLEOTIDE SEQUENCE</scope>
    <source>
        <strain evidence="18">CGMCC 1.12160</strain>
    </source>
</reference>
<evidence type="ECO:0000256" key="6">
    <source>
        <dbReference type="ARBA" id="ARBA00022839"/>
    </source>
</evidence>
<evidence type="ECO:0000256" key="9">
    <source>
        <dbReference type="ARBA" id="ARBA00023204"/>
    </source>
</evidence>
<keyword evidence="6" id="KW-0269">Exonuclease</keyword>
<feature type="binding site" evidence="14">
    <location>
        <begin position="25"/>
        <end position="32"/>
    </location>
    <ligand>
        <name>ATP</name>
        <dbReference type="ChEBI" id="CHEBI:30616"/>
    </ligand>
</feature>
<evidence type="ECO:0000256" key="4">
    <source>
        <dbReference type="ARBA" id="ARBA00022801"/>
    </source>
</evidence>
<dbReference type="GO" id="GO:0004527">
    <property type="term" value="F:exonuclease activity"/>
    <property type="evidence" value="ECO:0007669"/>
    <property type="project" value="UniProtKB-KW"/>
</dbReference>
<dbReference type="GO" id="GO:0000725">
    <property type="term" value="P:recombinational repair"/>
    <property type="evidence" value="ECO:0007669"/>
    <property type="project" value="TreeGrafter"/>
</dbReference>
<evidence type="ECO:0000256" key="15">
    <source>
        <dbReference type="SAM" id="MobiDB-lite"/>
    </source>
</evidence>
<keyword evidence="4 14" id="KW-0378">Hydrolase</keyword>
<dbReference type="RefSeq" id="WP_188427991.1">
    <property type="nucleotide sequence ID" value="NZ_BAABKH010000010.1"/>
</dbReference>
<evidence type="ECO:0000256" key="3">
    <source>
        <dbReference type="ARBA" id="ARBA00022763"/>
    </source>
</evidence>
<evidence type="ECO:0000259" key="17">
    <source>
        <dbReference type="PROSITE" id="PS51217"/>
    </source>
</evidence>
<feature type="domain" description="UvrD-like helicase C-terminal" evidence="17">
    <location>
        <begin position="455"/>
        <end position="746"/>
    </location>
</feature>
<dbReference type="GO" id="GO:0005524">
    <property type="term" value="F:ATP binding"/>
    <property type="evidence" value="ECO:0007669"/>
    <property type="project" value="UniProtKB-UniRule"/>
</dbReference>
<keyword evidence="5 14" id="KW-0347">Helicase</keyword>
<evidence type="ECO:0000256" key="12">
    <source>
        <dbReference type="ARBA" id="ARBA00034808"/>
    </source>
</evidence>
<comment type="catalytic activity">
    <reaction evidence="11">
        <text>Couples ATP hydrolysis with the unwinding of duplex DNA by translocating in the 3'-5' direction.</text>
        <dbReference type="EC" id="5.6.2.4"/>
    </reaction>
</comment>
<dbReference type="SUPFAM" id="SSF52980">
    <property type="entry name" value="Restriction endonuclease-like"/>
    <property type="match status" value="1"/>
</dbReference>
<gene>
    <name evidence="18" type="ORF">GCM10011366_04640</name>
</gene>
<keyword evidence="8" id="KW-0238">DNA-binding</keyword>
<sequence>MTRLTDQDARERIREATDETLFVEAGAGSGKTRSLVERVATLVLRDGIPIESVAAVTFTERAAAELRDRLRASFEQAVRAGDDQARERAEEALDGLDLAAIGTLHSFAQRILAEHPIEAGVPPMVEVLDEVGSSVAFDARWAEIRGQLLDDEALAPTLELALASGVKVEQVRAIVAKLNADWDLVESHVVGPGAPEPPSLPDVEHLVERALELAAEADSCVDAADKLLPDLAALAEWAHRHRTVGTDSADVVASLTAVADLKFRHGANKGWAGRHNQLKKDCTAWQQEVAGVLAQLKDRCLRVVVHWCGERVLEAAHARRREGRLEFHDLLVLARDLLLHNPEVRETLQQRYRRLLLDEFQDTDPIQIEIAVRIAGGAAAGQADWRDVQVPPGSLFVVGDPKQSIYRFRRADIRMYLQARETLGGQVSLTTNFRSGAPVLDWVNAVFAQLITEHADRQPAYEALAPHRDGSTVGPPVAVLGAEAHQDKPRADEVRRREAADVAAAVRQALDEGWTTEAETDERDEDGRPRTAWRPLREDDIAILVPARTSVPFLEEALDAAGVSYRTESSSIVYQAQEVRDLFAALRAIADTSDAFSLVTALRSSLFACGDDDLFTFRRDGGTFSVLAPVPDALADHPVARATAYLKTLHDEARWLTPSEVLTRLVVDRRMLEVAADGPRARDTWRRLRYVVDQARAWSETEHGGLRAYLAWAQAQASETSRAGEAVLPESDVDSVRIMTVHAAKGLQFPMVVVSGLSSKPNNRRGVQLLWTDDGFAISLGKDLTTGDFADAEPVDEQMSALERRRLLYVATTRAKDHLVVSMHRSADGRSGKDTLAHLLADAGASGAAGAESLPTTTALAPGAATTRARAAAPPPPEWSRWRSELDDAVASSRRRSAQSASGLEGTDPEVELAGLPMRSAPEETAQGEKLAMPEDGQVARSTAKGGRDVERPAWVKGRYGSAIGRAVHGVMQTVDLATGAGLDDAVAAQCWAEGVTNHADVVRDLASSFLHSDVVRRAAQREHWRESYVGTVQEDGTVLEGFVDLLYREDDGRLVVVDYKTDDLPIEGWAARAQFYAPQLSAYSKSIGRAVGDTSVQAALCISGGTFIVVA</sequence>
<keyword evidence="3" id="KW-0227">DNA damage</keyword>
<evidence type="ECO:0000256" key="2">
    <source>
        <dbReference type="ARBA" id="ARBA00022741"/>
    </source>
</evidence>
<dbReference type="InterPro" id="IPR038726">
    <property type="entry name" value="PDDEXK_AddAB-type"/>
</dbReference>
<protein>
    <recommendedName>
        <fullName evidence="12">DNA 3'-5' helicase</fullName>
        <ecNumber evidence="12">5.6.2.4</ecNumber>
    </recommendedName>
</protein>
<dbReference type="InterPro" id="IPR014017">
    <property type="entry name" value="DNA_helicase_UvrD-like_C"/>
</dbReference>
<keyword evidence="10" id="KW-0413">Isomerase</keyword>
<evidence type="ECO:0000256" key="11">
    <source>
        <dbReference type="ARBA" id="ARBA00034617"/>
    </source>
</evidence>
<comment type="caution">
    <text evidence="18">The sequence shown here is derived from an EMBL/GenBank/DDBJ whole genome shotgun (WGS) entry which is preliminary data.</text>
</comment>
<dbReference type="InterPro" id="IPR000212">
    <property type="entry name" value="DNA_helicase_UvrD/REP"/>
</dbReference>
<evidence type="ECO:0000256" key="10">
    <source>
        <dbReference type="ARBA" id="ARBA00023235"/>
    </source>
</evidence>
<dbReference type="GO" id="GO:0003677">
    <property type="term" value="F:DNA binding"/>
    <property type="evidence" value="ECO:0007669"/>
    <property type="project" value="UniProtKB-KW"/>
</dbReference>